<name>A0ACC2RNC2_9FUNG</name>
<dbReference type="EMBL" id="QTSX02007109">
    <property type="protein sequence ID" value="KAJ9051518.1"/>
    <property type="molecule type" value="Genomic_DNA"/>
</dbReference>
<proteinExistence type="predicted"/>
<reference evidence="1" key="1">
    <citation type="submission" date="2022-04" db="EMBL/GenBank/DDBJ databases">
        <title>Genome of the entomopathogenic fungus Entomophthora muscae.</title>
        <authorList>
            <person name="Elya C."/>
            <person name="Lovett B.R."/>
            <person name="Lee E."/>
            <person name="Macias A.M."/>
            <person name="Hajek A.E."/>
            <person name="De Bivort B.L."/>
            <person name="Kasson M.T."/>
            <person name="De Fine Licht H.H."/>
            <person name="Stajich J.E."/>
        </authorList>
    </citation>
    <scope>NUCLEOTIDE SEQUENCE</scope>
    <source>
        <strain evidence="1">Berkeley</strain>
    </source>
</reference>
<evidence type="ECO:0000313" key="2">
    <source>
        <dbReference type="Proteomes" id="UP001165960"/>
    </source>
</evidence>
<gene>
    <name evidence="1" type="ORF">DSO57_1003869</name>
</gene>
<accession>A0ACC2RNC2</accession>
<keyword evidence="2" id="KW-1185">Reference proteome</keyword>
<protein>
    <submittedName>
        <fullName evidence="1">Uncharacterized protein</fullName>
    </submittedName>
</protein>
<dbReference type="Proteomes" id="UP001165960">
    <property type="component" value="Unassembled WGS sequence"/>
</dbReference>
<evidence type="ECO:0000313" key="1">
    <source>
        <dbReference type="EMBL" id="KAJ9051518.1"/>
    </source>
</evidence>
<sequence length="119" mass="12583">MNIRIHDIAPILAFVGYSCRETWHGLGKGASSGQQLDSVPSTLFEGYFKGADPQRVQLLSTLSCSVLIVVHHAVAPELPSLPANVSHNTQGALNGRPQDISNGMGQSKGSVELQAPPPN</sequence>
<organism evidence="1 2">
    <name type="scientific">Entomophthora muscae</name>
    <dbReference type="NCBI Taxonomy" id="34485"/>
    <lineage>
        <taxon>Eukaryota</taxon>
        <taxon>Fungi</taxon>
        <taxon>Fungi incertae sedis</taxon>
        <taxon>Zoopagomycota</taxon>
        <taxon>Entomophthoromycotina</taxon>
        <taxon>Entomophthoromycetes</taxon>
        <taxon>Entomophthorales</taxon>
        <taxon>Entomophthoraceae</taxon>
        <taxon>Entomophthora</taxon>
    </lineage>
</organism>
<comment type="caution">
    <text evidence="1">The sequence shown here is derived from an EMBL/GenBank/DDBJ whole genome shotgun (WGS) entry which is preliminary data.</text>
</comment>